<dbReference type="InterPro" id="IPR026881">
    <property type="entry name" value="WYL_dom"/>
</dbReference>
<dbReference type="Pfam" id="PF13280">
    <property type="entry name" value="WYL"/>
    <property type="match status" value="1"/>
</dbReference>
<dbReference type="eggNOG" id="COG2378">
    <property type="taxonomic scope" value="Bacteria"/>
</dbReference>
<dbReference type="EMBL" id="AJMU01000074">
    <property type="protein sequence ID" value="EIG23792.1"/>
    <property type="molecule type" value="Genomic_DNA"/>
</dbReference>
<dbReference type="Proteomes" id="UP000003345">
    <property type="component" value="Unassembled WGS sequence"/>
</dbReference>
<reference evidence="2 3" key="1">
    <citation type="submission" date="2012-04" db="EMBL/GenBank/DDBJ databases">
        <authorList>
            <person name="Harkins D.M."/>
            <person name="Madupu R."/>
            <person name="Durkin A.S."/>
            <person name="Torralba M."/>
            <person name="Methe B."/>
            <person name="Sutton G.G."/>
            <person name="Nelson K.E."/>
        </authorList>
    </citation>
    <scope>NUCLEOTIDE SEQUENCE [LARGE SCALE GENOMIC DNA]</scope>
    <source>
        <strain evidence="2 3">HK411</strain>
    </source>
</reference>
<organism evidence="2 3">
    <name type="scientific">Haemophilus paraphrohaemolyticus HK411</name>
    <dbReference type="NCBI Taxonomy" id="1095743"/>
    <lineage>
        <taxon>Bacteria</taxon>
        <taxon>Pseudomonadati</taxon>
        <taxon>Pseudomonadota</taxon>
        <taxon>Gammaproteobacteria</taxon>
        <taxon>Pasteurellales</taxon>
        <taxon>Pasteurellaceae</taxon>
        <taxon>Haemophilus</taxon>
    </lineage>
</organism>
<evidence type="ECO:0000259" key="1">
    <source>
        <dbReference type="Pfam" id="PF13280"/>
    </source>
</evidence>
<protein>
    <recommendedName>
        <fullName evidence="1">WYL domain-containing protein</fullName>
    </recommendedName>
</protein>
<dbReference type="OrthoDB" id="6521217at2"/>
<feature type="domain" description="WYL" evidence="1">
    <location>
        <begin position="122"/>
        <end position="184"/>
    </location>
</feature>
<name>I2ND81_9PAST</name>
<dbReference type="PANTHER" id="PTHR34580:SF1">
    <property type="entry name" value="PROTEIN PAFC"/>
    <property type="match status" value="1"/>
</dbReference>
<evidence type="ECO:0000313" key="2">
    <source>
        <dbReference type="EMBL" id="EIG23792.1"/>
    </source>
</evidence>
<gene>
    <name evidence="2" type="ORF">HMPREF1054_0633</name>
</gene>
<dbReference type="RefSeq" id="WP_005709915.1">
    <property type="nucleotide sequence ID" value="NZ_AJMU01000074.1"/>
</dbReference>
<proteinExistence type="predicted"/>
<sequence>MKNSISSKQRFVEILFILNEGERVDLQKMAEKFGMSLRTLQRDFNERLDFLDWEEKGPRYYKINRTKSGLLNQQDIERFALFASISDLFPKIDREFYQEKLTESVQVKGVQYEDISQLKKEFDLLKKAIDDHKMIDFNYTKSGQKEGKFYKIAPYSLINKNGVWYLIGTDEGKKKTFCFTQMRMLKTLNETFEPNQQFIEEIKTNDSISHGNQLSEVVIKVSSFAALYFTRRNLLPNQDLVRKLENGELLLSCKNVNELDIVPVVQYWIPHLTIVSPAELQEKIIVSLQQYITKFK</sequence>
<dbReference type="PANTHER" id="PTHR34580">
    <property type="match status" value="1"/>
</dbReference>
<dbReference type="InterPro" id="IPR051534">
    <property type="entry name" value="CBASS_pafABC_assoc_protein"/>
</dbReference>
<dbReference type="PROSITE" id="PS52050">
    <property type="entry name" value="WYL"/>
    <property type="match status" value="1"/>
</dbReference>
<dbReference type="PATRIC" id="fig|1095743.3.peg.1779"/>
<accession>I2ND81</accession>
<comment type="caution">
    <text evidence="2">The sequence shown here is derived from an EMBL/GenBank/DDBJ whole genome shotgun (WGS) entry which is preliminary data.</text>
</comment>
<evidence type="ECO:0000313" key="3">
    <source>
        <dbReference type="Proteomes" id="UP000003345"/>
    </source>
</evidence>
<dbReference type="AlphaFoldDB" id="I2ND81"/>